<proteinExistence type="predicted"/>
<dbReference type="KEGG" id="cee:CENDO_06075"/>
<evidence type="ECO:0000256" key="1">
    <source>
        <dbReference type="SAM" id="MobiDB-lite"/>
    </source>
</evidence>
<feature type="transmembrane region" description="Helical" evidence="2">
    <location>
        <begin position="51"/>
        <end position="69"/>
    </location>
</feature>
<dbReference type="Proteomes" id="UP000296352">
    <property type="component" value="Chromosome"/>
</dbReference>
<name>A0A4P7QI05_9CORY</name>
<keyword evidence="2" id="KW-0472">Membrane</keyword>
<feature type="compositionally biased region" description="Low complexity" evidence="1">
    <location>
        <begin position="9"/>
        <end position="20"/>
    </location>
</feature>
<dbReference type="InterPro" id="IPR019692">
    <property type="entry name" value="CFP-6_PH"/>
</dbReference>
<keyword evidence="5" id="KW-1185">Reference proteome</keyword>
<gene>
    <name evidence="4" type="ORF">CENDO_06075</name>
</gene>
<keyword evidence="2" id="KW-0812">Transmembrane</keyword>
<reference evidence="4 5" key="1">
    <citation type="submission" date="2019-04" db="EMBL/GenBank/DDBJ databases">
        <title>Corynebacterium endometrii sp. nov., isolated from the uterus of a cow with endometritis.</title>
        <authorList>
            <person name="Ballas P."/>
            <person name="Ruckert C."/>
            <person name="Wagener K."/>
            <person name="Drillich M."/>
            <person name="Kaempfer P."/>
            <person name="Busse H.-J."/>
            <person name="Ehling-Schulz M."/>
        </authorList>
    </citation>
    <scope>NUCLEOTIDE SEQUENCE [LARGE SCALE GENOMIC DNA]</scope>
    <source>
        <strain evidence="4 5">LMM-1653</strain>
    </source>
</reference>
<evidence type="ECO:0000313" key="5">
    <source>
        <dbReference type="Proteomes" id="UP000296352"/>
    </source>
</evidence>
<evidence type="ECO:0000313" key="4">
    <source>
        <dbReference type="EMBL" id="QCB28494.1"/>
    </source>
</evidence>
<sequence>MTESHGPTQQPQQEAASSSQMSELDVARYTNADPFALTSNKPWELTVSSPFLKKVAIAAVLVCMAWHIFMGVTVGLEYTGAAVTTIDRWAYPLVGVILSVLLWLIFTRPRVRANSDGVEVRNIVGTRFYPWQVIYGLSFPEGEKMARLELPEFEYVTLWAFQSADKAKVIKSVRQFRELEAKYMPQD</sequence>
<keyword evidence="2" id="KW-1133">Transmembrane helix</keyword>
<evidence type="ECO:0000259" key="3">
    <source>
        <dbReference type="Pfam" id="PF10756"/>
    </source>
</evidence>
<feature type="transmembrane region" description="Helical" evidence="2">
    <location>
        <begin position="89"/>
        <end position="106"/>
    </location>
</feature>
<feature type="region of interest" description="Disordered" evidence="1">
    <location>
        <begin position="1"/>
        <end position="20"/>
    </location>
</feature>
<dbReference type="Pfam" id="PF10756">
    <property type="entry name" value="bPH_6"/>
    <property type="match status" value="1"/>
</dbReference>
<feature type="domain" description="Low molecular weight protein antigen 6 PH" evidence="3">
    <location>
        <begin position="108"/>
        <end position="178"/>
    </location>
</feature>
<accession>A0A4P7QI05</accession>
<evidence type="ECO:0000256" key="2">
    <source>
        <dbReference type="SAM" id="Phobius"/>
    </source>
</evidence>
<dbReference type="OrthoDB" id="5191452at2"/>
<dbReference type="AlphaFoldDB" id="A0A4P7QI05"/>
<organism evidence="4 5">
    <name type="scientific">Corynebacterium endometrii</name>
    <dbReference type="NCBI Taxonomy" id="2488819"/>
    <lineage>
        <taxon>Bacteria</taxon>
        <taxon>Bacillati</taxon>
        <taxon>Actinomycetota</taxon>
        <taxon>Actinomycetes</taxon>
        <taxon>Mycobacteriales</taxon>
        <taxon>Corynebacteriaceae</taxon>
        <taxon>Corynebacterium</taxon>
    </lineage>
</organism>
<protein>
    <recommendedName>
        <fullName evidence="3">Low molecular weight protein antigen 6 PH domain-containing protein</fullName>
    </recommendedName>
</protein>
<dbReference type="EMBL" id="CP039247">
    <property type="protein sequence ID" value="QCB28494.1"/>
    <property type="molecule type" value="Genomic_DNA"/>
</dbReference>
<dbReference type="RefSeq" id="WP_136141227.1">
    <property type="nucleotide sequence ID" value="NZ_CP039247.1"/>
</dbReference>